<evidence type="ECO:0000313" key="2">
    <source>
        <dbReference type="Proteomes" id="UP000000245"/>
    </source>
</evidence>
<dbReference type="InterPro" id="IPR045767">
    <property type="entry name" value="DUF6134"/>
</dbReference>
<proteinExistence type="predicted"/>
<name>A5FZA1_ACICJ</name>
<reference evidence="1 2" key="1">
    <citation type="submission" date="2007-05" db="EMBL/GenBank/DDBJ databases">
        <title>Complete sequence of chromosome of Acidiphilium cryptum JF-5.</title>
        <authorList>
            <consortium name="US DOE Joint Genome Institute"/>
            <person name="Copeland A."/>
            <person name="Lucas S."/>
            <person name="Lapidus A."/>
            <person name="Barry K."/>
            <person name="Detter J.C."/>
            <person name="Glavina del Rio T."/>
            <person name="Hammon N."/>
            <person name="Israni S."/>
            <person name="Dalin E."/>
            <person name="Tice H."/>
            <person name="Pitluck S."/>
            <person name="Sims D."/>
            <person name="Brettin T."/>
            <person name="Bruce D."/>
            <person name="Han C."/>
            <person name="Schmutz J."/>
            <person name="Larimer F."/>
            <person name="Land M."/>
            <person name="Hauser L."/>
            <person name="Kyrpides N."/>
            <person name="Kim E."/>
            <person name="Magnuson T."/>
            <person name="Richardson P."/>
        </authorList>
    </citation>
    <scope>NUCLEOTIDE SEQUENCE [LARGE SCALE GENOMIC DNA]</scope>
    <source>
        <strain evidence="1 2">JF-5</strain>
    </source>
</reference>
<dbReference type="KEGG" id="acr:Acry_1729"/>
<dbReference type="AlphaFoldDB" id="A5FZA1"/>
<sequence length="212" mass="23525">MTDAPIGRRGVLAAAAALALPVPRDDRLAFDIYRNGSHVGRQSLRFIRAGDHLRVENHAALKVGLIGIPLFTYRAHIVEHWQNGAFRAATSEIDDNGRKIRLSVERTASGVVIAGNRIARYTAPRDALPLTYWNKAMLNGPMINMQTGHTDRPTITRQGWFHLPAMPSGTVTAARYQLTGPIRLAVFYNQADTWSGLDFHHEGHVTYRPILG</sequence>
<dbReference type="HOGENOM" id="CLU_083030_0_0_5"/>
<protein>
    <submittedName>
        <fullName evidence="1">Uncharacterized protein</fullName>
    </submittedName>
</protein>
<dbReference type="EMBL" id="CP000697">
    <property type="protein sequence ID" value="ABQ30933.1"/>
    <property type="molecule type" value="Genomic_DNA"/>
</dbReference>
<dbReference type="RefSeq" id="WP_011942447.1">
    <property type="nucleotide sequence ID" value="NC_009484.1"/>
</dbReference>
<accession>A5FZA1</accession>
<dbReference type="Pfam" id="PF19630">
    <property type="entry name" value="DUF6134"/>
    <property type="match status" value="1"/>
</dbReference>
<dbReference type="Proteomes" id="UP000000245">
    <property type="component" value="Chromosome"/>
</dbReference>
<evidence type="ECO:0000313" key="1">
    <source>
        <dbReference type="EMBL" id="ABQ30933.1"/>
    </source>
</evidence>
<dbReference type="eggNOG" id="COG4338">
    <property type="taxonomic scope" value="Bacteria"/>
</dbReference>
<dbReference type="STRING" id="349163.Acry_1729"/>
<keyword evidence="2" id="KW-1185">Reference proteome</keyword>
<organism evidence="1 2">
    <name type="scientific">Acidiphilium cryptum (strain JF-5)</name>
    <dbReference type="NCBI Taxonomy" id="349163"/>
    <lineage>
        <taxon>Bacteria</taxon>
        <taxon>Pseudomonadati</taxon>
        <taxon>Pseudomonadota</taxon>
        <taxon>Alphaproteobacteria</taxon>
        <taxon>Acetobacterales</taxon>
        <taxon>Acidocellaceae</taxon>
        <taxon>Acidiphilium</taxon>
    </lineage>
</organism>
<gene>
    <name evidence="1" type="ordered locus">Acry_1729</name>
</gene>